<dbReference type="InterPro" id="IPR004529">
    <property type="entry name" value="Phe-tRNA-synth_IIc_asu"/>
</dbReference>
<accession>A0A832ZV77</accession>
<comment type="subcellular location">
    <subcellularLocation>
        <location evidence="1 11">Cytoplasm</location>
    </subcellularLocation>
</comment>
<evidence type="ECO:0000256" key="10">
    <source>
        <dbReference type="ARBA" id="ARBA00023146"/>
    </source>
</evidence>
<proteinExistence type="inferred from homology"/>
<dbReference type="PANTHER" id="PTHR11538:SF40">
    <property type="entry name" value="PHENYLALANINE--TRNA LIGASE ALPHA SUBUNIT"/>
    <property type="match status" value="1"/>
</dbReference>
<dbReference type="GO" id="GO:0004826">
    <property type="term" value="F:phenylalanine-tRNA ligase activity"/>
    <property type="evidence" value="ECO:0007669"/>
    <property type="project" value="UniProtKB-UniRule"/>
</dbReference>
<comment type="similarity">
    <text evidence="2 11">Belongs to the class-II aminoacyl-tRNA synthetase family. Phe-tRNA synthetase alpha subunit type 2 subfamily.</text>
</comment>
<dbReference type="Proteomes" id="UP000608579">
    <property type="component" value="Unassembled WGS sequence"/>
</dbReference>
<reference evidence="13" key="1">
    <citation type="journal article" date="2020" name="ISME J.">
        <title>Gammaproteobacteria mediating utilization of methyl-, sulfur- and petroleum organic compounds in deep ocean hydrothermal plumes.</title>
        <authorList>
            <person name="Zhou Z."/>
            <person name="Liu Y."/>
            <person name="Pan J."/>
            <person name="Cron B.R."/>
            <person name="Toner B.M."/>
            <person name="Anantharaman K."/>
            <person name="Breier J.A."/>
            <person name="Dick G.J."/>
            <person name="Li M."/>
        </authorList>
    </citation>
    <scope>NUCLEOTIDE SEQUENCE</scope>
    <source>
        <strain evidence="13">SZUA-1515</strain>
    </source>
</reference>
<feature type="domain" description="Aminoacyl-transfer RNA synthetases class-II family profile" evidence="12">
    <location>
        <begin position="256"/>
        <end position="509"/>
    </location>
</feature>
<comment type="catalytic activity">
    <reaction evidence="11">
        <text>tRNA(Phe) + L-phenylalanine + ATP = L-phenylalanyl-tRNA(Phe) + AMP + diphosphate + H(+)</text>
        <dbReference type="Rhea" id="RHEA:19413"/>
        <dbReference type="Rhea" id="RHEA-COMP:9668"/>
        <dbReference type="Rhea" id="RHEA-COMP:9699"/>
        <dbReference type="ChEBI" id="CHEBI:15378"/>
        <dbReference type="ChEBI" id="CHEBI:30616"/>
        <dbReference type="ChEBI" id="CHEBI:33019"/>
        <dbReference type="ChEBI" id="CHEBI:58095"/>
        <dbReference type="ChEBI" id="CHEBI:78442"/>
        <dbReference type="ChEBI" id="CHEBI:78531"/>
        <dbReference type="ChEBI" id="CHEBI:456215"/>
        <dbReference type="EC" id="6.1.1.20"/>
    </reaction>
</comment>
<evidence type="ECO:0000256" key="4">
    <source>
        <dbReference type="ARBA" id="ARBA00022598"/>
    </source>
</evidence>
<feature type="binding site" evidence="11">
    <location>
        <position position="437"/>
    </location>
    <ligand>
        <name>Mg(2+)</name>
        <dbReference type="ChEBI" id="CHEBI:18420"/>
        <note>ligand shared with heterodimeric partner</note>
    </ligand>
</feature>
<comment type="subunit">
    <text evidence="11">Tetramer of two alpha and two beta subunits.</text>
</comment>
<evidence type="ECO:0000313" key="13">
    <source>
        <dbReference type="EMBL" id="HIQ29001.1"/>
    </source>
</evidence>
<gene>
    <name evidence="11" type="primary">pheS</name>
    <name evidence="13" type="ORF">EYH45_00380</name>
</gene>
<dbReference type="GO" id="GO:0005737">
    <property type="term" value="C:cytoplasm"/>
    <property type="evidence" value="ECO:0007669"/>
    <property type="project" value="UniProtKB-SubCell"/>
</dbReference>
<dbReference type="NCBIfam" id="TIGR00468">
    <property type="entry name" value="pheS"/>
    <property type="match status" value="1"/>
</dbReference>
<dbReference type="InterPro" id="IPR002319">
    <property type="entry name" value="Phenylalanyl-tRNA_Synthase"/>
</dbReference>
<feature type="binding site" evidence="11">
    <location>
        <position position="459"/>
    </location>
    <ligand>
        <name>L-phenylalanine</name>
        <dbReference type="ChEBI" id="CHEBI:58095"/>
    </ligand>
</feature>
<evidence type="ECO:0000256" key="9">
    <source>
        <dbReference type="ARBA" id="ARBA00022917"/>
    </source>
</evidence>
<dbReference type="GO" id="GO:0000287">
    <property type="term" value="F:magnesium ion binding"/>
    <property type="evidence" value="ECO:0007669"/>
    <property type="project" value="UniProtKB-UniRule"/>
</dbReference>
<evidence type="ECO:0000256" key="2">
    <source>
        <dbReference type="ARBA" id="ARBA00006703"/>
    </source>
</evidence>
<dbReference type="EC" id="6.1.1.20" evidence="11"/>
<evidence type="ECO:0000256" key="6">
    <source>
        <dbReference type="ARBA" id="ARBA00022741"/>
    </source>
</evidence>
<evidence type="ECO:0000256" key="8">
    <source>
        <dbReference type="ARBA" id="ARBA00022842"/>
    </source>
</evidence>
<dbReference type="PROSITE" id="PS50862">
    <property type="entry name" value="AA_TRNA_LIGASE_II"/>
    <property type="match status" value="1"/>
</dbReference>
<keyword evidence="10 11" id="KW-0030">Aminoacyl-tRNA synthetase</keyword>
<comment type="caution">
    <text evidence="13">The sequence shown here is derived from an EMBL/GenBank/DDBJ whole genome shotgun (WGS) entry which is preliminary data.</text>
</comment>
<keyword evidence="6 11" id="KW-0547">Nucleotide-binding</keyword>
<evidence type="ECO:0000256" key="5">
    <source>
        <dbReference type="ARBA" id="ARBA00022723"/>
    </source>
</evidence>
<dbReference type="AlphaFoldDB" id="A0A832ZV77"/>
<dbReference type="Gene3D" id="3.30.930.10">
    <property type="entry name" value="Bira Bifunctional Protein, Domain 2"/>
    <property type="match status" value="1"/>
</dbReference>
<dbReference type="FunFam" id="3.30.930.10:FF:000095">
    <property type="entry name" value="Phenylalanine--tRNA ligase alpha subunit"/>
    <property type="match status" value="1"/>
</dbReference>
<dbReference type="EMBL" id="DQVM01000008">
    <property type="protein sequence ID" value="HIQ29001.1"/>
    <property type="molecule type" value="Genomic_DNA"/>
</dbReference>
<evidence type="ECO:0000256" key="1">
    <source>
        <dbReference type="ARBA" id="ARBA00004496"/>
    </source>
</evidence>
<dbReference type="SUPFAM" id="SSF55681">
    <property type="entry name" value="Class II aaRS and biotin synthetases"/>
    <property type="match status" value="1"/>
</dbReference>
<name>A0A832ZV77_CALS0</name>
<keyword evidence="9 11" id="KW-0648">Protein biosynthesis</keyword>
<dbReference type="InterPro" id="IPR022917">
    <property type="entry name" value="Phe_tRNA_ligase_alpha_bac/arc"/>
</dbReference>
<evidence type="ECO:0000313" key="14">
    <source>
        <dbReference type="Proteomes" id="UP000608579"/>
    </source>
</evidence>
<dbReference type="NCBIfam" id="NF003210">
    <property type="entry name" value="PRK04172.1"/>
    <property type="match status" value="1"/>
</dbReference>
<evidence type="ECO:0000256" key="11">
    <source>
        <dbReference type="HAMAP-Rule" id="MF_00282"/>
    </source>
</evidence>
<keyword evidence="7 11" id="KW-0067">ATP-binding</keyword>
<feature type="binding site" evidence="11">
    <location>
        <position position="356"/>
    </location>
    <ligand>
        <name>L-phenylalanine</name>
        <dbReference type="ChEBI" id="CHEBI:58095"/>
    </ligand>
</feature>
<dbReference type="Pfam" id="PF01409">
    <property type="entry name" value="tRNA-synt_2d"/>
    <property type="match status" value="1"/>
</dbReference>
<dbReference type="CDD" id="cd00496">
    <property type="entry name" value="PheRS_alpha_core"/>
    <property type="match status" value="1"/>
</dbReference>
<comment type="cofactor">
    <cofactor evidence="11">
        <name>Mg(2+)</name>
        <dbReference type="ChEBI" id="CHEBI:18420"/>
    </cofactor>
    <text evidence="11">Binds 2 magnesium ions per tetramer.</text>
</comment>
<dbReference type="GO" id="GO:0005524">
    <property type="term" value="F:ATP binding"/>
    <property type="evidence" value="ECO:0007669"/>
    <property type="project" value="UniProtKB-UniRule"/>
</dbReference>
<evidence type="ECO:0000256" key="7">
    <source>
        <dbReference type="ARBA" id="ARBA00022840"/>
    </source>
</evidence>
<dbReference type="InterPro" id="IPR006195">
    <property type="entry name" value="aa-tRNA-synth_II"/>
</dbReference>
<feature type="binding site" evidence="11">
    <location>
        <position position="435"/>
    </location>
    <ligand>
        <name>L-phenylalanine</name>
        <dbReference type="ChEBI" id="CHEBI:58095"/>
    </ligand>
</feature>
<evidence type="ECO:0000256" key="3">
    <source>
        <dbReference type="ARBA" id="ARBA00022490"/>
    </source>
</evidence>
<organism evidence="13 14">
    <name type="scientific">Caldiarchaeum subterraneum</name>
    <dbReference type="NCBI Taxonomy" id="311458"/>
    <lineage>
        <taxon>Archaea</taxon>
        <taxon>Nitrososphaerota</taxon>
        <taxon>Candidatus Caldarchaeales</taxon>
        <taxon>Candidatus Caldarchaeaceae</taxon>
        <taxon>Candidatus Caldarchaeum</taxon>
    </lineage>
</organism>
<sequence>MILYTLKQLNKPSTFGEVAEKAYQLFSGVAGEDAEAIRSPSAVAKACGWLQSKGLVSIEEKVVSKTLTIGAEGIEYARNGLPERRLVESLKLRGGSAGISVLSQEMPSLAIALNWAKRNGWVEIGKDEGGETVVRLTGEIPSKTPAEELLDILMLDGGVDMKDLDDRLRKAAEELLKRQNVVKLAERREHIISLTDEGLRIASELALLQPAEIFKEVTKLTPELLLTGRWREVTLSSYDVKAPVPPVFSAKRHPLTQLIRLVKQAYTEMGFEEIKGPIVELAFWNFDALFQPQDHPAREMQDTFYIDTEERGVPPRQYVNFVKAVHEHGGGTGSRGWGYKWSEEEASRLILRTHTTATTIRHLAAVRKPPIKVFSVDRIYRNEKVDWKHLAEFHQIEGIVVDERANFRQLMGVIKEFYSRLGLRQVRFRPSYFPYTEPSAEVEVFLAGKWLELGGMGIFRPETTHPLGVKHPVLAWGLGLERLAMIIYGVEDIRTFTRNDLNWLRRTSPFKAYETSGRVSRKD</sequence>
<dbReference type="InterPro" id="IPR045864">
    <property type="entry name" value="aa-tRNA-synth_II/BPL/LPL"/>
</dbReference>
<keyword evidence="4 11" id="KW-0436">Ligase</keyword>
<keyword evidence="8 11" id="KW-0460">Magnesium</keyword>
<keyword evidence="5 11" id="KW-0479">Metal-binding</keyword>
<dbReference type="HAMAP" id="MF_00282">
    <property type="entry name" value="Phe_tRNA_synth_alpha2"/>
    <property type="match status" value="1"/>
</dbReference>
<dbReference type="PANTHER" id="PTHR11538">
    <property type="entry name" value="PHENYLALANYL-TRNA SYNTHETASE"/>
    <property type="match status" value="1"/>
</dbReference>
<dbReference type="GO" id="GO:0000049">
    <property type="term" value="F:tRNA binding"/>
    <property type="evidence" value="ECO:0007669"/>
    <property type="project" value="InterPro"/>
</dbReference>
<protein>
    <recommendedName>
        <fullName evidence="11">Phenylalanine--tRNA ligase alpha subunit</fullName>
        <ecNumber evidence="11">6.1.1.20</ecNumber>
    </recommendedName>
    <alternativeName>
        <fullName evidence="11">Phenylalanyl-tRNA synthetase alpha subunit</fullName>
        <shortName evidence="11">PheRS</shortName>
    </alternativeName>
</protein>
<feature type="binding site" evidence="11">
    <location>
        <begin position="395"/>
        <end position="397"/>
    </location>
    <ligand>
        <name>L-phenylalanine</name>
        <dbReference type="ChEBI" id="CHEBI:58095"/>
    </ligand>
</feature>
<evidence type="ECO:0000259" key="12">
    <source>
        <dbReference type="PROSITE" id="PS50862"/>
    </source>
</evidence>
<keyword evidence="3 11" id="KW-0963">Cytoplasm</keyword>
<dbReference type="GO" id="GO:0006432">
    <property type="term" value="P:phenylalanyl-tRNA aminoacylation"/>
    <property type="evidence" value="ECO:0007669"/>
    <property type="project" value="UniProtKB-UniRule"/>
</dbReference>